<dbReference type="RefSeq" id="WP_149437398.1">
    <property type="nucleotide sequence ID" value="NZ_VTPX01000017.1"/>
</dbReference>
<keyword evidence="2" id="KW-0902">Two-component regulatory system</keyword>
<dbReference type="GO" id="GO:0032993">
    <property type="term" value="C:protein-DNA complex"/>
    <property type="evidence" value="ECO:0007669"/>
    <property type="project" value="TreeGrafter"/>
</dbReference>
<dbReference type="SUPFAM" id="SSF46894">
    <property type="entry name" value="C-terminal effector domain of the bipartite response regulators"/>
    <property type="match status" value="1"/>
</dbReference>
<dbReference type="Proteomes" id="UP000466024">
    <property type="component" value="Unassembled WGS sequence"/>
</dbReference>
<evidence type="ECO:0000259" key="9">
    <source>
        <dbReference type="PROSITE" id="PS51755"/>
    </source>
</evidence>
<evidence type="ECO:0000256" key="1">
    <source>
        <dbReference type="ARBA" id="ARBA00022553"/>
    </source>
</evidence>
<keyword evidence="4 7" id="KW-0238">DNA-binding</keyword>
<evidence type="ECO:0000313" key="10">
    <source>
        <dbReference type="EMBL" id="KAA0015768.1"/>
    </source>
</evidence>
<dbReference type="InterPro" id="IPR011006">
    <property type="entry name" value="CheY-like_superfamily"/>
</dbReference>
<dbReference type="Gene3D" id="3.40.50.2300">
    <property type="match status" value="1"/>
</dbReference>
<dbReference type="InterPro" id="IPR016032">
    <property type="entry name" value="Sig_transdc_resp-reg_C-effctor"/>
</dbReference>
<dbReference type="InterPro" id="IPR036388">
    <property type="entry name" value="WH-like_DNA-bd_sf"/>
</dbReference>
<evidence type="ECO:0000259" key="8">
    <source>
        <dbReference type="PROSITE" id="PS50110"/>
    </source>
</evidence>
<evidence type="ECO:0000256" key="4">
    <source>
        <dbReference type="ARBA" id="ARBA00023125"/>
    </source>
</evidence>
<dbReference type="GO" id="GO:0005829">
    <property type="term" value="C:cytosol"/>
    <property type="evidence" value="ECO:0007669"/>
    <property type="project" value="TreeGrafter"/>
</dbReference>
<feature type="domain" description="OmpR/PhoB-type" evidence="9">
    <location>
        <begin position="123"/>
        <end position="217"/>
    </location>
</feature>
<dbReference type="PROSITE" id="PS50110">
    <property type="entry name" value="RESPONSE_REGULATORY"/>
    <property type="match status" value="1"/>
</dbReference>
<sequence length="218" mass="24758">MRVLIYSKIVASGRFWQQKLEEQSVQADLCASMEEAREILAMATHDAIIHIFDGNCSHNLEVLGRLRDGLNLPILVMTYGQQKHSTFEVLDAGADDFLPSSVDVRELFARVRCKCRATNARGHDIIYKSGVSIDMEAHEVRWQGRKIYPSSRELLILNELIANPQRIFTKQHLEILLYGYGYVAKSNTIEVFIHTLRKRTSPNAILTVRGVGYKLGLN</sequence>
<protein>
    <submittedName>
        <fullName evidence="10">Response regulator transcription factor</fullName>
    </submittedName>
</protein>
<dbReference type="InterPro" id="IPR001789">
    <property type="entry name" value="Sig_transdc_resp-reg_receiver"/>
</dbReference>
<dbReference type="InterPro" id="IPR001867">
    <property type="entry name" value="OmpR/PhoB-type_DNA-bd"/>
</dbReference>
<dbReference type="PANTHER" id="PTHR48111:SF1">
    <property type="entry name" value="TWO-COMPONENT RESPONSE REGULATOR ORR33"/>
    <property type="match status" value="1"/>
</dbReference>
<feature type="domain" description="Response regulatory" evidence="8">
    <location>
        <begin position="2"/>
        <end position="115"/>
    </location>
</feature>
<dbReference type="Gene3D" id="1.10.10.10">
    <property type="entry name" value="Winged helix-like DNA-binding domain superfamily/Winged helix DNA-binding domain"/>
    <property type="match status" value="1"/>
</dbReference>
<organism evidence="10 11">
    <name type="scientific">Salinicola corii</name>
    <dbReference type="NCBI Taxonomy" id="2606937"/>
    <lineage>
        <taxon>Bacteria</taxon>
        <taxon>Pseudomonadati</taxon>
        <taxon>Pseudomonadota</taxon>
        <taxon>Gammaproteobacteria</taxon>
        <taxon>Oceanospirillales</taxon>
        <taxon>Halomonadaceae</taxon>
        <taxon>Salinicola</taxon>
    </lineage>
</organism>
<evidence type="ECO:0000256" key="6">
    <source>
        <dbReference type="PROSITE-ProRule" id="PRU00169"/>
    </source>
</evidence>
<evidence type="ECO:0000256" key="2">
    <source>
        <dbReference type="ARBA" id="ARBA00023012"/>
    </source>
</evidence>
<comment type="caution">
    <text evidence="6">Lacks conserved residue(s) required for the propagation of feature annotation.</text>
</comment>
<dbReference type="PANTHER" id="PTHR48111">
    <property type="entry name" value="REGULATOR OF RPOS"/>
    <property type="match status" value="1"/>
</dbReference>
<dbReference type="InterPro" id="IPR039420">
    <property type="entry name" value="WalR-like"/>
</dbReference>
<keyword evidence="3" id="KW-0805">Transcription regulation</keyword>
<dbReference type="EMBL" id="VTPX01000017">
    <property type="protein sequence ID" value="KAA0015768.1"/>
    <property type="molecule type" value="Genomic_DNA"/>
</dbReference>
<accession>A0A640W784</accession>
<dbReference type="SUPFAM" id="SSF52172">
    <property type="entry name" value="CheY-like"/>
    <property type="match status" value="1"/>
</dbReference>
<evidence type="ECO:0000256" key="3">
    <source>
        <dbReference type="ARBA" id="ARBA00023015"/>
    </source>
</evidence>
<dbReference type="SMART" id="SM00862">
    <property type="entry name" value="Trans_reg_C"/>
    <property type="match status" value="1"/>
</dbReference>
<dbReference type="PROSITE" id="PS51755">
    <property type="entry name" value="OMPR_PHOB"/>
    <property type="match status" value="1"/>
</dbReference>
<dbReference type="Pfam" id="PF00486">
    <property type="entry name" value="Trans_reg_C"/>
    <property type="match status" value="1"/>
</dbReference>
<keyword evidence="11" id="KW-1185">Reference proteome</keyword>
<dbReference type="GO" id="GO:0000976">
    <property type="term" value="F:transcription cis-regulatory region binding"/>
    <property type="evidence" value="ECO:0007669"/>
    <property type="project" value="TreeGrafter"/>
</dbReference>
<evidence type="ECO:0000313" key="11">
    <source>
        <dbReference type="Proteomes" id="UP000466024"/>
    </source>
</evidence>
<evidence type="ECO:0000256" key="7">
    <source>
        <dbReference type="PROSITE-ProRule" id="PRU01091"/>
    </source>
</evidence>
<keyword evidence="1" id="KW-0597">Phosphoprotein</keyword>
<reference evidence="10 11" key="1">
    <citation type="submission" date="2019-08" db="EMBL/GenBank/DDBJ databases">
        <title>Bioinformatics analysis of the strain L3 and L5.</title>
        <authorList>
            <person name="Li X."/>
        </authorList>
    </citation>
    <scope>NUCLEOTIDE SEQUENCE [LARGE SCALE GENOMIC DNA]</scope>
    <source>
        <strain evidence="10 11">L3</strain>
    </source>
</reference>
<dbReference type="GO" id="GO:0000156">
    <property type="term" value="F:phosphorelay response regulator activity"/>
    <property type="evidence" value="ECO:0007669"/>
    <property type="project" value="TreeGrafter"/>
</dbReference>
<name>A0A640W784_9GAMM</name>
<dbReference type="CDD" id="cd00383">
    <property type="entry name" value="trans_reg_C"/>
    <property type="match status" value="1"/>
</dbReference>
<comment type="caution">
    <text evidence="10">The sequence shown here is derived from an EMBL/GenBank/DDBJ whole genome shotgun (WGS) entry which is preliminary data.</text>
</comment>
<dbReference type="GO" id="GO:0006355">
    <property type="term" value="P:regulation of DNA-templated transcription"/>
    <property type="evidence" value="ECO:0007669"/>
    <property type="project" value="InterPro"/>
</dbReference>
<gene>
    <name evidence="10" type="ORF">F0A16_19560</name>
</gene>
<feature type="DNA-binding region" description="OmpR/PhoB-type" evidence="7">
    <location>
        <begin position="123"/>
        <end position="217"/>
    </location>
</feature>
<evidence type="ECO:0000256" key="5">
    <source>
        <dbReference type="ARBA" id="ARBA00023163"/>
    </source>
</evidence>
<keyword evidence="5" id="KW-0804">Transcription</keyword>
<dbReference type="AlphaFoldDB" id="A0A640W784"/>
<proteinExistence type="predicted"/>